<protein>
    <recommendedName>
        <fullName evidence="1">Reverse transcriptase zinc-binding domain-containing protein</fullName>
    </recommendedName>
</protein>
<proteinExistence type="predicted"/>
<keyword evidence="3" id="KW-1185">Reference proteome</keyword>
<organism evidence="2 3">
    <name type="scientific">Trifolium subterraneum</name>
    <name type="common">Subterranean clover</name>
    <dbReference type="NCBI Taxonomy" id="3900"/>
    <lineage>
        <taxon>Eukaryota</taxon>
        <taxon>Viridiplantae</taxon>
        <taxon>Streptophyta</taxon>
        <taxon>Embryophyta</taxon>
        <taxon>Tracheophyta</taxon>
        <taxon>Spermatophyta</taxon>
        <taxon>Magnoliopsida</taxon>
        <taxon>eudicotyledons</taxon>
        <taxon>Gunneridae</taxon>
        <taxon>Pentapetalae</taxon>
        <taxon>rosids</taxon>
        <taxon>fabids</taxon>
        <taxon>Fabales</taxon>
        <taxon>Fabaceae</taxon>
        <taxon>Papilionoideae</taxon>
        <taxon>50 kb inversion clade</taxon>
        <taxon>NPAAA clade</taxon>
        <taxon>Hologalegina</taxon>
        <taxon>IRL clade</taxon>
        <taxon>Trifolieae</taxon>
        <taxon>Trifolium</taxon>
    </lineage>
</organism>
<feature type="domain" description="Reverse transcriptase zinc-binding" evidence="1">
    <location>
        <begin position="107"/>
        <end position="166"/>
    </location>
</feature>
<reference evidence="3" key="1">
    <citation type="journal article" date="2017" name="Front. Plant Sci.">
        <title>Climate Clever Clovers: New Paradigm to Reduce the Environmental Footprint of Ruminants by Breeding Low Methanogenic Forages Utilizing Haplotype Variation.</title>
        <authorList>
            <person name="Kaur P."/>
            <person name="Appels R."/>
            <person name="Bayer P.E."/>
            <person name="Keeble-Gagnere G."/>
            <person name="Wang J."/>
            <person name="Hirakawa H."/>
            <person name="Shirasawa K."/>
            <person name="Vercoe P."/>
            <person name="Stefanova K."/>
            <person name="Durmic Z."/>
            <person name="Nichols P."/>
            <person name="Revell C."/>
            <person name="Isobe S.N."/>
            <person name="Edwards D."/>
            <person name="Erskine W."/>
        </authorList>
    </citation>
    <scope>NUCLEOTIDE SEQUENCE [LARGE SCALE GENOMIC DNA]</scope>
    <source>
        <strain evidence="3">cv. Daliak</strain>
    </source>
</reference>
<evidence type="ECO:0000313" key="2">
    <source>
        <dbReference type="EMBL" id="GAU46970.1"/>
    </source>
</evidence>
<dbReference type="Proteomes" id="UP000242715">
    <property type="component" value="Unassembled WGS sequence"/>
</dbReference>
<accession>A0A2Z6PAZ9</accession>
<dbReference type="PANTHER" id="PTHR36617:SF5">
    <property type="entry name" value="OS05G0421675 PROTEIN"/>
    <property type="match status" value="1"/>
</dbReference>
<name>A0A2Z6PAZ9_TRISU</name>
<sequence length="259" mass="29293">MEGWGEAEGVCVRREEGSTWWREIARIREGAGSTRGGWFGDCIVKKVGDGLDTLFSTDPCLGGVPLRERFRRLFDLSVYQSSTVADMSSLGLSILIGGSDRLILIEVPHKVSILAWRLLRDKLLTKENLVARGIITPDAQYCVSGCGGVESAQHLFLSCQVFSSLWSVVRFWIGFLSADAHHLSDHLVQFTFSSSGSRARRSFLQLIWIACVWVVWTERNQRLFRNSECPLPQLLNKVKLFSYMWLKTTNCNLVSNYHN</sequence>
<evidence type="ECO:0000259" key="1">
    <source>
        <dbReference type="Pfam" id="PF13966"/>
    </source>
</evidence>
<dbReference type="PANTHER" id="PTHR36617">
    <property type="entry name" value="PROTEIN, PUTATIVE-RELATED"/>
    <property type="match status" value="1"/>
</dbReference>
<dbReference type="InterPro" id="IPR026960">
    <property type="entry name" value="RVT-Znf"/>
</dbReference>
<dbReference type="OrthoDB" id="1256921at2759"/>
<gene>
    <name evidence="2" type="ORF">TSUD_143120</name>
</gene>
<dbReference type="EMBL" id="DF974269">
    <property type="protein sequence ID" value="GAU46970.1"/>
    <property type="molecule type" value="Genomic_DNA"/>
</dbReference>
<evidence type="ECO:0000313" key="3">
    <source>
        <dbReference type="Proteomes" id="UP000242715"/>
    </source>
</evidence>
<dbReference type="Pfam" id="PF13966">
    <property type="entry name" value="zf-RVT"/>
    <property type="match status" value="1"/>
</dbReference>
<dbReference type="AlphaFoldDB" id="A0A2Z6PAZ9"/>